<keyword evidence="2" id="KW-0547">Nucleotide-binding</keyword>
<dbReference type="PROSITE" id="PS00211">
    <property type="entry name" value="ABC_TRANSPORTER_1"/>
    <property type="match status" value="1"/>
</dbReference>
<dbReference type="InterPro" id="IPR017871">
    <property type="entry name" value="ABC_transporter-like_CS"/>
</dbReference>
<dbReference type="RefSeq" id="WP_208928320.1">
    <property type="nucleotide sequence ID" value="NZ_CP013655.1"/>
</dbReference>
<dbReference type="AlphaFoldDB" id="A0A0U2VDG1"/>
<dbReference type="GO" id="GO:0005524">
    <property type="term" value="F:ATP binding"/>
    <property type="evidence" value="ECO:0007669"/>
    <property type="project" value="UniProtKB-KW"/>
</dbReference>
<evidence type="ECO:0000256" key="3">
    <source>
        <dbReference type="ARBA" id="ARBA00022840"/>
    </source>
</evidence>
<dbReference type="GO" id="GO:0016887">
    <property type="term" value="F:ATP hydrolysis activity"/>
    <property type="evidence" value="ECO:0007669"/>
    <property type="project" value="InterPro"/>
</dbReference>
<keyword evidence="1" id="KW-0813">Transport</keyword>
<dbReference type="KEGG" id="erx:ATZ35_00335"/>
<name>A0A0U2VDG1_9ENTE</name>
<dbReference type="Proteomes" id="UP000067523">
    <property type="component" value="Chromosome"/>
</dbReference>
<evidence type="ECO:0000313" key="5">
    <source>
        <dbReference type="EMBL" id="ALS35659.1"/>
    </source>
</evidence>
<dbReference type="InterPro" id="IPR051782">
    <property type="entry name" value="ABC_Transporter_VariousFunc"/>
</dbReference>
<gene>
    <name evidence="5" type="ORF">ATZ35_00335</name>
</gene>
<dbReference type="PROSITE" id="PS50893">
    <property type="entry name" value="ABC_TRANSPORTER_2"/>
    <property type="match status" value="1"/>
</dbReference>
<proteinExistence type="predicted"/>
<dbReference type="EMBL" id="CP013655">
    <property type="protein sequence ID" value="ALS35659.1"/>
    <property type="molecule type" value="Genomic_DNA"/>
</dbReference>
<dbReference type="Gene3D" id="3.40.50.300">
    <property type="entry name" value="P-loop containing nucleotide triphosphate hydrolases"/>
    <property type="match status" value="1"/>
</dbReference>
<dbReference type="InterPro" id="IPR003593">
    <property type="entry name" value="AAA+_ATPase"/>
</dbReference>
<dbReference type="SUPFAM" id="SSF52540">
    <property type="entry name" value="P-loop containing nucleoside triphosphate hydrolases"/>
    <property type="match status" value="1"/>
</dbReference>
<keyword evidence="3" id="KW-0067">ATP-binding</keyword>
<dbReference type="STRING" id="118060.ATZ35_00335"/>
<evidence type="ECO:0000256" key="1">
    <source>
        <dbReference type="ARBA" id="ARBA00022448"/>
    </source>
</evidence>
<dbReference type="PANTHER" id="PTHR42939:SF1">
    <property type="entry name" value="ABC TRANSPORTER ATP-BINDING PROTEIN ALBC-RELATED"/>
    <property type="match status" value="1"/>
</dbReference>
<feature type="domain" description="ABC transporter" evidence="4">
    <location>
        <begin position="5"/>
        <end position="236"/>
    </location>
</feature>
<sequence length="292" mass="33323">MNTLLEVNHLEKSYDGTTILHDLSFKIQKGEIVGLIGKNGSGKTTLMKAILGLITVDSGEIYYQKKGNYTEEKEIMNEIGYLLDCELFEYMNAYDNLFIQEKYKNSEKNKDEITKLIIESLDFVGLENNKKKVKGYSFGMKQRLGLALALMGTPKLLILDEPFVGLDPVGVEKFKQFIYELNQNKNVTVLISSHQLSEIEQMCDRYLFISDKNVVEVNPQFKNQVTIVISKETAVLKTNLINNVELEGKTIKFSYDIILINQILSLIYENGLSIESIQIGDNYIEKLFREGL</sequence>
<evidence type="ECO:0000256" key="2">
    <source>
        <dbReference type="ARBA" id="ARBA00022741"/>
    </source>
</evidence>
<dbReference type="Pfam" id="PF00005">
    <property type="entry name" value="ABC_tran"/>
    <property type="match status" value="1"/>
</dbReference>
<reference evidence="6" key="1">
    <citation type="submission" date="2015-12" db="EMBL/GenBank/DDBJ databases">
        <authorList>
            <person name="Lauer A."/>
            <person name="Humrighouse B."/>
            <person name="Loparev V."/>
            <person name="Shewmaker P.L."/>
            <person name="Whitney A.M."/>
            <person name="McLaughlin R.W."/>
        </authorList>
    </citation>
    <scope>NUCLEOTIDE SEQUENCE [LARGE SCALE GENOMIC DNA]</scope>
    <source>
        <strain evidence="6">LMG 26678</strain>
    </source>
</reference>
<protein>
    <recommendedName>
        <fullName evidence="4">ABC transporter domain-containing protein</fullName>
    </recommendedName>
</protein>
<dbReference type="InterPro" id="IPR003439">
    <property type="entry name" value="ABC_transporter-like_ATP-bd"/>
</dbReference>
<evidence type="ECO:0000259" key="4">
    <source>
        <dbReference type="PROSITE" id="PS50893"/>
    </source>
</evidence>
<dbReference type="SMART" id="SM00382">
    <property type="entry name" value="AAA"/>
    <property type="match status" value="1"/>
</dbReference>
<dbReference type="PANTHER" id="PTHR42939">
    <property type="entry name" value="ABC TRANSPORTER ATP-BINDING PROTEIN ALBC-RELATED"/>
    <property type="match status" value="1"/>
</dbReference>
<evidence type="ECO:0000313" key="6">
    <source>
        <dbReference type="Proteomes" id="UP000067523"/>
    </source>
</evidence>
<dbReference type="InterPro" id="IPR027417">
    <property type="entry name" value="P-loop_NTPase"/>
</dbReference>
<keyword evidence="6" id="KW-1185">Reference proteome</keyword>
<organism evidence="5 6">
    <name type="scientific">Enterococcus rotai</name>
    <dbReference type="NCBI Taxonomy" id="118060"/>
    <lineage>
        <taxon>Bacteria</taxon>
        <taxon>Bacillati</taxon>
        <taxon>Bacillota</taxon>
        <taxon>Bacilli</taxon>
        <taxon>Lactobacillales</taxon>
        <taxon>Enterococcaceae</taxon>
        <taxon>Enterococcus</taxon>
    </lineage>
</organism>
<accession>A0A0U2VDG1</accession>